<sequence>MSFRPTNTHGLQKWLSKWPPSLLPSQASKDHSEVSIVLKFGEQMLNNRINAAALIQPVAGNLVSSMPSQQKPEKLASVNDLSLGLLDPKDLHEAGPSTEIVTDLLLRGLRSLQENLGRDTKSSIHRRVKHHWEQWKEFLKTPKGKTLDPNIIHDITHEFLFLHPSKLLTIFEETEQQRAQSVSSSPPRIFKSIGFATHCYQKDPIFNHLKNSASRIEKIIELCETIIDTFNEKTDCKTCMSQSVEIFCDALLRMSCHEYASNMVLQIIRQRPTFTSSFDPRFLHRLMSTCASHQSLSIAHDLLAAIPSGLQTLDQFKACMSVWDRRTPRPLLHPACSVWDALVSHPHLLPDLDADNFYLSLKSKLGHVDELIKIIQNMERRQILVDDHYNNDNNQKQKTYGILSHSIGRRRGLKSAYRILPELISKGYIPDEYTSNILLSASQKRTNDTTTDHQHPVPPCRNELPVVEARSTRGTITRNYGRDKES</sequence>
<proteinExistence type="predicted"/>
<gene>
    <name evidence="1" type="ORF">PSTT_00899</name>
</gene>
<dbReference type="InterPro" id="IPR011990">
    <property type="entry name" value="TPR-like_helical_dom_sf"/>
</dbReference>
<accession>A0A2S4W5B8</accession>
<keyword evidence="2" id="KW-1185">Reference proteome</keyword>
<dbReference type="EMBL" id="PKSL01000004">
    <property type="protein sequence ID" value="POW16971.1"/>
    <property type="molecule type" value="Genomic_DNA"/>
</dbReference>
<evidence type="ECO:0000313" key="1">
    <source>
        <dbReference type="EMBL" id="POW16971.1"/>
    </source>
</evidence>
<dbReference type="Gene3D" id="1.25.40.10">
    <property type="entry name" value="Tetratricopeptide repeat domain"/>
    <property type="match status" value="1"/>
</dbReference>
<dbReference type="VEuPathDB" id="FungiDB:PSHT_14395"/>
<reference evidence="1" key="1">
    <citation type="submission" date="2017-12" db="EMBL/GenBank/DDBJ databases">
        <title>Gene loss provides genomic basis for host adaptation in cereal stripe rust fungi.</title>
        <authorList>
            <person name="Xia C."/>
        </authorList>
    </citation>
    <scope>NUCLEOTIDE SEQUENCE [LARGE SCALE GENOMIC DNA]</scope>
    <source>
        <strain evidence="1">93-210</strain>
    </source>
</reference>
<dbReference type="VEuPathDB" id="FungiDB:PSTT_00899"/>
<dbReference type="Proteomes" id="UP000239156">
    <property type="component" value="Unassembled WGS sequence"/>
</dbReference>
<dbReference type="AlphaFoldDB" id="A0A2S4W5B8"/>
<comment type="caution">
    <text evidence="1">The sequence shown here is derived from an EMBL/GenBank/DDBJ whole genome shotgun (WGS) entry which is preliminary data.</text>
</comment>
<name>A0A2S4W5B8_9BASI</name>
<protein>
    <submittedName>
        <fullName evidence="1">Uncharacterized protein</fullName>
    </submittedName>
</protein>
<evidence type="ECO:0000313" key="2">
    <source>
        <dbReference type="Proteomes" id="UP000239156"/>
    </source>
</evidence>
<organism evidence="1 2">
    <name type="scientific">Puccinia striiformis</name>
    <dbReference type="NCBI Taxonomy" id="27350"/>
    <lineage>
        <taxon>Eukaryota</taxon>
        <taxon>Fungi</taxon>
        <taxon>Dikarya</taxon>
        <taxon>Basidiomycota</taxon>
        <taxon>Pucciniomycotina</taxon>
        <taxon>Pucciniomycetes</taxon>
        <taxon>Pucciniales</taxon>
        <taxon>Pucciniaceae</taxon>
        <taxon>Puccinia</taxon>
    </lineage>
</organism>